<protein>
    <recommendedName>
        <fullName evidence="2 15">BRISC and BRCA1-A complex member 2</fullName>
    </recommendedName>
</protein>
<dbReference type="PANTHER" id="PTHR15189:SF7">
    <property type="entry name" value="BRISC AND BRCA1-A COMPLEX MEMBER 2"/>
    <property type="match status" value="1"/>
</dbReference>
<evidence type="ECO:0000313" key="16">
    <source>
        <dbReference type="EMBL" id="KAF0288626.1"/>
    </source>
</evidence>
<keyword evidence="11 15" id="KW-0234">DNA repair</keyword>
<dbReference type="PANTHER" id="PTHR15189">
    <property type="entry name" value="BRISC AND BRCA1-A COMPLEX MEMBER 2"/>
    <property type="match status" value="1"/>
</dbReference>
<comment type="caution">
    <text evidence="16">The sequence shown here is derived from an EMBL/GenBank/DDBJ whole genome shotgun (WGS) entry which is preliminary data.</text>
</comment>
<dbReference type="GO" id="GO:0005737">
    <property type="term" value="C:cytoplasm"/>
    <property type="evidence" value="ECO:0007669"/>
    <property type="project" value="UniProtKB-SubCell"/>
</dbReference>
<accession>A0A6A4V1P3</accession>
<dbReference type="EMBL" id="VIIS01002090">
    <property type="protein sequence ID" value="KAF0288626.1"/>
    <property type="molecule type" value="Genomic_DNA"/>
</dbReference>
<comment type="function">
    <text evidence="15">May play a role in homeostasis or cellular differentiation in cells of neural, epithelial and germline origins. May also act as a death receptor-associated anti-apoptotic protein, which inhibits the mitochondrial apoptotic pathway.</text>
</comment>
<reference evidence="16 17" key="1">
    <citation type="submission" date="2019-07" db="EMBL/GenBank/DDBJ databases">
        <title>Draft genome assembly of a fouling barnacle, Amphibalanus amphitrite (Darwin, 1854): The first reference genome for Thecostraca.</title>
        <authorList>
            <person name="Kim W."/>
        </authorList>
    </citation>
    <scope>NUCLEOTIDE SEQUENCE [LARGE SCALE GENOMIC DNA]</scope>
    <source>
        <strain evidence="16">SNU_AA5</strain>
        <tissue evidence="16">Soma without cirri and trophi</tissue>
    </source>
</reference>
<keyword evidence="12 15" id="KW-0539">Nucleus</keyword>
<evidence type="ECO:0000256" key="14">
    <source>
        <dbReference type="ARBA" id="ARBA00025766"/>
    </source>
</evidence>
<evidence type="ECO:0000256" key="2">
    <source>
        <dbReference type="ARBA" id="ARBA00019438"/>
    </source>
</evidence>
<evidence type="ECO:0000256" key="1">
    <source>
        <dbReference type="ARBA" id="ARBA00004123"/>
    </source>
</evidence>
<dbReference type="Pfam" id="PF06113">
    <property type="entry name" value="BRE"/>
    <property type="match status" value="1"/>
</dbReference>
<keyword evidence="17" id="KW-1185">Reference proteome</keyword>
<dbReference type="GO" id="GO:0031593">
    <property type="term" value="F:polyubiquitin modification-dependent protein binding"/>
    <property type="evidence" value="ECO:0007669"/>
    <property type="project" value="UniProtKB-UniRule"/>
</dbReference>
<dbReference type="GO" id="GO:0006325">
    <property type="term" value="P:chromatin organization"/>
    <property type="evidence" value="ECO:0007669"/>
    <property type="project" value="UniProtKB-UniRule"/>
</dbReference>
<dbReference type="Proteomes" id="UP000440578">
    <property type="component" value="Unassembled WGS sequence"/>
</dbReference>
<keyword evidence="9 15" id="KW-0833">Ubl conjugation pathway</keyword>
<comment type="similarity">
    <text evidence="14 15">Belongs to the BABAM2 family.</text>
</comment>
<comment type="domain">
    <text evidence="15">Contains 2 ubiquitin-conjugating enzyme family-like (UEV-like) regions. These regions lack the critical Cys residues required for ubiquitination but retain the ability to bind ubiquitin.</text>
</comment>
<keyword evidence="13 15" id="KW-0131">Cell cycle</keyword>
<evidence type="ECO:0000256" key="3">
    <source>
        <dbReference type="ARBA" id="ARBA00022490"/>
    </source>
</evidence>
<dbReference type="GO" id="GO:0007095">
    <property type="term" value="P:mitotic G2 DNA damage checkpoint signaling"/>
    <property type="evidence" value="ECO:0007669"/>
    <property type="project" value="UniProtKB-UniRule"/>
</dbReference>
<evidence type="ECO:0000256" key="7">
    <source>
        <dbReference type="ARBA" id="ARBA00022763"/>
    </source>
</evidence>
<evidence type="ECO:0000256" key="12">
    <source>
        <dbReference type="ARBA" id="ARBA00023242"/>
    </source>
</evidence>
<keyword evidence="10 15" id="KW-0156">Chromatin regulator</keyword>
<evidence type="ECO:0000313" key="17">
    <source>
        <dbReference type="Proteomes" id="UP000440578"/>
    </source>
</evidence>
<comment type="subunit">
    <text evidence="15">Component of the ARISC complex. Component of the BRCA1-A complex. Component of the BRISC complex. Binds polyubiquitin.</text>
</comment>
<organism evidence="16 17">
    <name type="scientific">Amphibalanus amphitrite</name>
    <name type="common">Striped barnacle</name>
    <name type="synonym">Balanus amphitrite</name>
    <dbReference type="NCBI Taxonomy" id="1232801"/>
    <lineage>
        <taxon>Eukaryota</taxon>
        <taxon>Metazoa</taxon>
        <taxon>Ecdysozoa</taxon>
        <taxon>Arthropoda</taxon>
        <taxon>Crustacea</taxon>
        <taxon>Multicrustacea</taxon>
        <taxon>Cirripedia</taxon>
        <taxon>Thoracica</taxon>
        <taxon>Thoracicalcarea</taxon>
        <taxon>Balanomorpha</taxon>
        <taxon>Balanoidea</taxon>
        <taxon>Balanidae</taxon>
        <taxon>Amphibalaninae</taxon>
        <taxon>Amphibalanus</taxon>
    </lineage>
</organism>
<evidence type="ECO:0000256" key="4">
    <source>
        <dbReference type="ARBA" id="ARBA00022618"/>
    </source>
</evidence>
<evidence type="ECO:0000256" key="9">
    <source>
        <dbReference type="ARBA" id="ARBA00022786"/>
    </source>
</evidence>
<keyword evidence="4 15" id="KW-0132">Cell division</keyword>
<keyword evidence="6" id="KW-0677">Repeat</keyword>
<dbReference type="GO" id="GO:0070552">
    <property type="term" value="C:BRISC complex"/>
    <property type="evidence" value="ECO:0007669"/>
    <property type="project" value="UniProtKB-UniRule"/>
</dbReference>
<keyword evidence="8 15" id="KW-0498">Mitosis</keyword>
<dbReference type="GO" id="GO:0070531">
    <property type="term" value="C:BRCA1-A complex"/>
    <property type="evidence" value="ECO:0007669"/>
    <property type="project" value="UniProtKB-UniRule"/>
</dbReference>
<evidence type="ECO:0000256" key="13">
    <source>
        <dbReference type="ARBA" id="ARBA00023306"/>
    </source>
</evidence>
<dbReference type="InterPro" id="IPR010358">
    <property type="entry name" value="BRE"/>
</dbReference>
<evidence type="ECO:0000256" key="8">
    <source>
        <dbReference type="ARBA" id="ARBA00022776"/>
    </source>
</evidence>
<dbReference type="GO" id="GO:0045739">
    <property type="term" value="P:positive regulation of DNA repair"/>
    <property type="evidence" value="ECO:0007669"/>
    <property type="project" value="UniProtKB-UniRule"/>
</dbReference>
<comment type="subcellular location">
    <subcellularLocation>
        <location evidence="15">Cytoplasm</location>
    </subcellularLocation>
    <subcellularLocation>
        <location evidence="1 15">Nucleus</location>
    </subcellularLocation>
    <text evidence="15">Localizes at sites of DNA damage at double-strand breaks (DSBs).</text>
</comment>
<gene>
    <name evidence="16" type="ORF">FJT64_013000</name>
</gene>
<evidence type="ECO:0000256" key="11">
    <source>
        <dbReference type="ARBA" id="ARBA00023204"/>
    </source>
</evidence>
<dbReference type="GO" id="GO:0006302">
    <property type="term" value="P:double-strand break repair"/>
    <property type="evidence" value="ECO:0007669"/>
    <property type="project" value="UniProtKB-UniRule"/>
</dbReference>
<keyword evidence="5 15" id="KW-0053">Apoptosis</keyword>
<dbReference type="OrthoDB" id="538811at2759"/>
<evidence type="ECO:0000256" key="5">
    <source>
        <dbReference type="ARBA" id="ARBA00022703"/>
    </source>
</evidence>
<evidence type="ECO:0000256" key="10">
    <source>
        <dbReference type="ARBA" id="ARBA00022853"/>
    </source>
</evidence>
<keyword evidence="7 15" id="KW-0227">DNA damage</keyword>
<dbReference type="GO" id="GO:0006915">
    <property type="term" value="P:apoptotic process"/>
    <property type="evidence" value="ECO:0007669"/>
    <property type="project" value="UniProtKB-UniRule"/>
</dbReference>
<dbReference type="GO" id="GO:0010212">
    <property type="term" value="P:response to ionizing radiation"/>
    <property type="evidence" value="ECO:0007669"/>
    <property type="project" value="UniProtKB-UniRule"/>
</dbReference>
<dbReference type="GO" id="GO:0051301">
    <property type="term" value="P:cell division"/>
    <property type="evidence" value="ECO:0007669"/>
    <property type="project" value="UniProtKB-UniRule"/>
</dbReference>
<evidence type="ECO:0000256" key="15">
    <source>
        <dbReference type="RuleBase" id="RU368019"/>
    </source>
</evidence>
<sequence>MIMPESLFSEICLDEVGFLGSQCSVEECRSADDTGDSSCMTLDRVSITVPYSNASFGLRLLLSADNLELAPDFIFDDPTFLSSCDAADLEKLVPALRDWRRLSDLPALLRQLLTAYKSHVVSRLTPGGALLDGYSQLLAELGPDALEPMVAAGEVRPALYVLVRLPLDLSTLWERPPPGRRPCALLLLKATENGGVKARLRLSPALAALATDCRLPPPASRPLTEYVQLVTELTQRQLQEGSDAGRARRLLVAALVTAAPDRLLDLSANCSRMSLRWDGAVAELLLAAYPRRPATLCLASTAGRWRREVPLTLSNTAPVPEVVDMILDKVEELLKGVDRDSDSDESLL</sequence>
<name>A0A6A4V1P3_AMPAM</name>
<keyword evidence="3 15" id="KW-0963">Cytoplasm</keyword>
<dbReference type="AlphaFoldDB" id="A0A6A4V1P3"/>
<proteinExistence type="inferred from homology"/>
<evidence type="ECO:0000256" key="6">
    <source>
        <dbReference type="ARBA" id="ARBA00022737"/>
    </source>
</evidence>